<feature type="region of interest" description="Disordered" evidence="1">
    <location>
        <begin position="1"/>
        <end position="21"/>
    </location>
</feature>
<dbReference type="AlphaFoldDB" id="A0A0G4FKF3"/>
<dbReference type="VEuPathDB" id="CryptoDB:Cvel_17422"/>
<organism evidence="2">
    <name type="scientific">Chromera velia CCMP2878</name>
    <dbReference type="NCBI Taxonomy" id="1169474"/>
    <lineage>
        <taxon>Eukaryota</taxon>
        <taxon>Sar</taxon>
        <taxon>Alveolata</taxon>
        <taxon>Colpodellida</taxon>
        <taxon>Chromeraceae</taxon>
        <taxon>Chromera</taxon>
    </lineage>
</organism>
<accession>A0A0G4FKF3</accession>
<dbReference type="EMBL" id="CDMZ01000427">
    <property type="protein sequence ID" value="CEM14050.1"/>
    <property type="molecule type" value="Genomic_DNA"/>
</dbReference>
<gene>
    <name evidence="2" type="ORF">Cvel_17422</name>
</gene>
<feature type="compositionally biased region" description="Gly residues" evidence="1">
    <location>
        <begin position="275"/>
        <end position="284"/>
    </location>
</feature>
<feature type="compositionally biased region" description="Low complexity" evidence="1">
    <location>
        <begin position="229"/>
        <end position="238"/>
    </location>
</feature>
<evidence type="ECO:0000313" key="2">
    <source>
        <dbReference type="EMBL" id="CEM14050.1"/>
    </source>
</evidence>
<feature type="compositionally biased region" description="Polar residues" evidence="1">
    <location>
        <begin position="55"/>
        <end position="66"/>
    </location>
</feature>
<name>A0A0G4FKF3_9ALVE</name>
<proteinExistence type="predicted"/>
<reference evidence="2" key="1">
    <citation type="submission" date="2014-11" db="EMBL/GenBank/DDBJ databases">
        <authorList>
            <person name="Otto D Thomas"/>
            <person name="Naeem Raeece"/>
        </authorList>
    </citation>
    <scope>NUCLEOTIDE SEQUENCE</scope>
</reference>
<evidence type="ECO:0000256" key="1">
    <source>
        <dbReference type="SAM" id="MobiDB-lite"/>
    </source>
</evidence>
<sequence length="312" mass="33538">MTSELQQGKPPGTGSGSSWWQCSSCCRTSSADKNNEFVQVTARKRPQVDKEAMQNLLSSVQSQDTLSPDKDATRGSGNEGVGNGAGEFPQDANSEARRRAVQEGLSVTFVSEDGEIRPGTFSMEGQLKLCNLSLSGEAARREPTEFFLARLTELRKPKPEMISMVSELPQTIRDTDTLSRCCVMCFDDGLREGGSPARLHLLFENGRHRNTFYTCMKVLRMLIDMQQQKSQQLHQQQQGRDEAPGGAPPVSFIRNASDGNLSLPSHAGLVRDSGSGVGWGGAGAEGPMSKGDATPRGTVPNSLGSITGEGGQ</sequence>
<feature type="region of interest" description="Disordered" evidence="1">
    <location>
        <begin position="229"/>
        <end position="312"/>
    </location>
</feature>
<protein>
    <submittedName>
        <fullName evidence="2">Uncharacterized protein</fullName>
    </submittedName>
</protein>
<feature type="region of interest" description="Disordered" evidence="1">
    <location>
        <begin position="42"/>
        <end position="97"/>
    </location>
</feature>